<protein>
    <recommendedName>
        <fullName evidence="10">Flagellar biosynthesis protein FliR</fullName>
    </recommendedName>
</protein>
<evidence type="ECO:0000256" key="4">
    <source>
        <dbReference type="ARBA" id="ARBA00022692"/>
    </source>
</evidence>
<evidence type="ECO:0000313" key="9">
    <source>
        <dbReference type="Proteomes" id="UP000027471"/>
    </source>
</evidence>
<comment type="subcellular location">
    <subcellularLocation>
        <location evidence="1">Cell membrane</location>
        <topology evidence="1">Multi-pass membrane protein</topology>
    </subcellularLocation>
</comment>
<evidence type="ECO:0000256" key="7">
    <source>
        <dbReference type="SAM" id="Phobius"/>
    </source>
</evidence>
<feature type="transmembrane region" description="Helical" evidence="7">
    <location>
        <begin position="82"/>
        <end position="106"/>
    </location>
</feature>
<dbReference type="PANTHER" id="PTHR30065">
    <property type="entry name" value="FLAGELLAR BIOSYNTHETIC PROTEIN FLIR"/>
    <property type="match status" value="1"/>
</dbReference>
<dbReference type="GO" id="GO:0005886">
    <property type="term" value="C:plasma membrane"/>
    <property type="evidence" value="ECO:0007669"/>
    <property type="project" value="UniProtKB-SubCell"/>
</dbReference>
<evidence type="ECO:0000313" key="8">
    <source>
        <dbReference type="EMBL" id="KEO52331.1"/>
    </source>
</evidence>
<dbReference type="GO" id="GO:0006605">
    <property type="term" value="P:protein targeting"/>
    <property type="evidence" value="ECO:0007669"/>
    <property type="project" value="InterPro"/>
</dbReference>
<dbReference type="EMBL" id="AUNB01000084">
    <property type="protein sequence ID" value="KEO52331.1"/>
    <property type="molecule type" value="Genomic_DNA"/>
</dbReference>
<dbReference type="RefSeq" id="WP_051697402.1">
    <property type="nucleotide sequence ID" value="NZ_AUNB01000084.1"/>
</dbReference>
<evidence type="ECO:0000256" key="3">
    <source>
        <dbReference type="ARBA" id="ARBA00022475"/>
    </source>
</evidence>
<dbReference type="AlphaFoldDB" id="A0A074J4F3"/>
<evidence type="ECO:0000256" key="6">
    <source>
        <dbReference type="ARBA" id="ARBA00023136"/>
    </source>
</evidence>
<evidence type="ECO:0000256" key="2">
    <source>
        <dbReference type="ARBA" id="ARBA00009772"/>
    </source>
</evidence>
<keyword evidence="5 7" id="KW-1133">Transmembrane helix</keyword>
<feature type="transmembrane region" description="Helical" evidence="7">
    <location>
        <begin position="45"/>
        <end position="62"/>
    </location>
</feature>
<feature type="transmembrane region" description="Helical" evidence="7">
    <location>
        <begin position="15"/>
        <end position="33"/>
    </location>
</feature>
<dbReference type="PANTHER" id="PTHR30065:SF1">
    <property type="entry name" value="SURFACE PRESENTATION OF ANTIGENS PROTEIN SPAR"/>
    <property type="match status" value="1"/>
</dbReference>
<keyword evidence="6 7" id="KW-0472">Membrane</keyword>
<organism evidence="8 9">
    <name type="scientific">Thioclava indica</name>
    <dbReference type="NCBI Taxonomy" id="1353528"/>
    <lineage>
        <taxon>Bacteria</taxon>
        <taxon>Pseudomonadati</taxon>
        <taxon>Pseudomonadota</taxon>
        <taxon>Alphaproteobacteria</taxon>
        <taxon>Rhodobacterales</taxon>
        <taxon>Paracoccaceae</taxon>
        <taxon>Thioclava</taxon>
    </lineage>
</organism>
<keyword evidence="3" id="KW-1003">Cell membrane</keyword>
<comment type="similarity">
    <text evidence="2">Belongs to the FliR/MopE/SpaR family.</text>
</comment>
<evidence type="ECO:0008006" key="10">
    <source>
        <dbReference type="Google" id="ProtNLM"/>
    </source>
</evidence>
<reference evidence="8 9" key="1">
    <citation type="journal article" date="2015" name="Antonie Van Leeuwenhoek">
        <title>Thioclava indica sp. nov., isolated from surface seawater of the Indian Ocean.</title>
        <authorList>
            <person name="Liu Y."/>
            <person name="Lai Q."/>
            <person name="Du J."/>
            <person name="Xu H."/>
            <person name="Jiang L."/>
            <person name="Shao Z."/>
        </authorList>
    </citation>
    <scope>NUCLEOTIDE SEQUENCE [LARGE SCALE GENOMIC DNA]</scope>
    <source>
        <strain evidence="8 9">DT23-4</strain>
    </source>
</reference>
<keyword evidence="9" id="KW-1185">Reference proteome</keyword>
<evidence type="ECO:0000256" key="5">
    <source>
        <dbReference type="ARBA" id="ARBA00022989"/>
    </source>
</evidence>
<proteinExistence type="inferred from homology"/>
<feature type="transmembrane region" description="Helical" evidence="7">
    <location>
        <begin position="181"/>
        <end position="202"/>
    </location>
</feature>
<dbReference type="STRING" id="1353528.DT23_08575"/>
<dbReference type="PRINTS" id="PR00953">
    <property type="entry name" value="TYPE3IMRPROT"/>
</dbReference>
<gene>
    <name evidence="8" type="ORF">DT23_08575</name>
</gene>
<sequence>MNDALAQLLQASQDALFLGFVILLRVGGLVGLAPGFGESTLPARIKTVVALGFTVLLMPAMASELAPLRARTGVPLWMLFEIVTGVFLGLGLRAFIFALQVAGTVAAQATSLSQLLGGMGGEPQPAIGNLMVVAGVALLMQMGFHVHLAEFILGSYRVIPAGALPDAQSFHDWGLAGITRAFSLAFMIAAPFVMTGLIYNVALGAINRAMPQLMVAFVGAPALTAGGLMLLAIALPGGIIVWREAVVAFLLNPFTVAP</sequence>
<name>A0A074J4F3_9RHOB</name>
<keyword evidence="4 7" id="KW-0812">Transmembrane</keyword>
<feature type="transmembrane region" description="Helical" evidence="7">
    <location>
        <begin position="214"/>
        <end position="242"/>
    </location>
</feature>
<accession>A0A074J4F3</accession>
<dbReference type="eggNOG" id="COG1684">
    <property type="taxonomic scope" value="Bacteria"/>
</dbReference>
<dbReference type="Proteomes" id="UP000027471">
    <property type="component" value="Unassembled WGS sequence"/>
</dbReference>
<dbReference type="InterPro" id="IPR002010">
    <property type="entry name" value="T3SS_IM_R"/>
</dbReference>
<comment type="caution">
    <text evidence="8">The sequence shown here is derived from an EMBL/GenBank/DDBJ whole genome shotgun (WGS) entry which is preliminary data.</text>
</comment>
<dbReference type="Pfam" id="PF01311">
    <property type="entry name" value="Bac_export_1"/>
    <property type="match status" value="1"/>
</dbReference>
<dbReference type="OrthoDB" id="9779817at2"/>
<evidence type="ECO:0000256" key="1">
    <source>
        <dbReference type="ARBA" id="ARBA00004651"/>
    </source>
</evidence>
<feature type="transmembrane region" description="Helical" evidence="7">
    <location>
        <begin position="127"/>
        <end position="148"/>
    </location>
</feature>